<reference evidence="1" key="2">
    <citation type="journal article" date="2020" name="Nat. Commun.">
        <title>Large-scale genome sequencing of mycorrhizal fungi provides insights into the early evolution of symbiotic traits.</title>
        <authorList>
            <person name="Miyauchi S."/>
            <person name="Kiss E."/>
            <person name="Kuo A."/>
            <person name="Drula E."/>
            <person name="Kohler A."/>
            <person name="Sanchez-Garcia M."/>
            <person name="Morin E."/>
            <person name="Andreopoulos B."/>
            <person name="Barry K.W."/>
            <person name="Bonito G."/>
            <person name="Buee M."/>
            <person name="Carver A."/>
            <person name="Chen C."/>
            <person name="Cichocki N."/>
            <person name="Clum A."/>
            <person name="Culley D."/>
            <person name="Crous P.W."/>
            <person name="Fauchery L."/>
            <person name="Girlanda M."/>
            <person name="Hayes R.D."/>
            <person name="Keri Z."/>
            <person name="LaButti K."/>
            <person name="Lipzen A."/>
            <person name="Lombard V."/>
            <person name="Magnuson J."/>
            <person name="Maillard F."/>
            <person name="Murat C."/>
            <person name="Nolan M."/>
            <person name="Ohm R.A."/>
            <person name="Pangilinan J."/>
            <person name="Pereira M.F."/>
            <person name="Perotto S."/>
            <person name="Peter M."/>
            <person name="Pfister S."/>
            <person name="Riley R."/>
            <person name="Sitrit Y."/>
            <person name="Stielow J.B."/>
            <person name="Szollosi G."/>
            <person name="Zifcakova L."/>
            <person name="Stursova M."/>
            <person name="Spatafora J.W."/>
            <person name="Tedersoo L."/>
            <person name="Vaario L.M."/>
            <person name="Yamada A."/>
            <person name="Yan M."/>
            <person name="Wang P."/>
            <person name="Xu J."/>
            <person name="Bruns T."/>
            <person name="Baldrian P."/>
            <person name="Vilgalys R."/>
            <person name="Dunand C."/>
            <person name="Henrissat B."/>
            <person name="Grigoriev I.V."/>
            <person name="Hibbett D."/>
            <person name="Nagy L.G."/>
            <person name="Martin F.M."/>
        </authorList>
    </citation>
    <scope>NUCLEOTIDE SEQUENCE</scope>
    <source>
        <strain evidence="1">P2</strain>
    </source>
</reference>
<organism evidence="1 2">
    <name type="scientific">Thelephora ganbajun</name>
    <name type="common">Ganba fungus</name>
    <dbReference type="NCBI Taxonomy" id="370292"/>
    <lineage>
        <taxon>Eukaryota</taxon>
        <taxon>Fungi</taxon>
        <taxon>Dikarya</taxon>
        <taxon>Basidiomycota</taxon>
        <taxon>Agaricomycotina</taxon>
        <taxon>Agaricomycetes</taxon>
        <taxon>Thelephorales</taxon>
        <taxon>Thelephoraceae</taxon>
        <taxon>Thelephora</taxon>
    </lineage>
</organism>
<dbReference type="Proteomes" id="UP000886501">
    <property type="component" value="Unassembled WGS sequence"/>
</dbReference>
<comment type="caution">
    <text evidence="1">The sequence shown here is derived from an EMBL/GenBank/DDBJ whole genome shotgun (WGS) entry which is preliminary data.</text>
</comment>
<keyword evidence="2" id="KW-1185">Reference proteome</keyword>
<evidence type="ECO:0000313" key="2">
    <source>
        <dbReference type="Proteomes" id="UP000886501"/>
    </source>
</evidence>
<evidence type="ECO:0000313" key="1">
    <source>
        <dbReference type="EMBL" id="KAF9648377.1"/>
    </source>
</evidence>
<dbReference type="EMBL" id="MU118015">
    <property type="protein sequence ID" value="KAF9648377.1"/>
    <property type="molecule type" value="Genomic_DNA"/>
</dbReference>
<sequence length="276" mass="30909">MGLPVNHPHPTSNHRKRILMLHGYAQNATTFSRRMAAVRKACADEVEMVFIDAPHVLNPVDLATNIERMNVDPSEKVNDPTLTPRGWWAKADTGKAESHATGLKASLEYLRDYLAHEHFDAVFGFSQGASMSLIVSIMLEKPHLYEPFLIDRKPVHPRFEYGICVGAFIPFGSICETLFATPFNTPFLHIYGKYDVVVLEERTKRVIELNNSSSKRVESHIGGHFVPISPRWKRFFIDYIRTGSANPGCVLSPSASSKSLDPVFVELDVTNAATPF</sequence>
<protein>
    <submittedName>
        <fullName evidence="1">Uncharacterized protein</fullName>
    </submittedName>
</protein>
<accession>A0ACB6ZFL6</accession>
<reference evidence="1" key="1">
    <citation type="submission" date="2019-10" db="EMBL/GenBank/DDBJ databases">
        <authorList>
            <consortium name="DOE Joint Genome Institute"/>
            <person name="Kuo A."/>
            <person name="Miyauchi S."/>
            <person name="Kiss E."/>
            <person name="Drula E."/>
            <person name="Kohler A."/>
            <person name="Sanchez-Garcia M."/>
            <person name="Andreopoulos B."/>
            <person name="Barry K.W."/>
            <person name="Bonito G."/>
            <person name="Buee M."/>
            <person name="Carver A."/>
            <person name="Chen C."/>
            <person name="Cichocki N."/>
            <person name="Clum A."/>
            <person name="Culley D."/>
            <person name="Crous P.W."/>
            <person name="Fauchery L."/>
            <person name="Girlanda M."/>
            <person name="Hayes R."/>
            <person name="Keri Z."/>
            <person name="Labutti K."/>
            <person name="Lipzen A."/>
            <person name="Lombard V."/>
            <person name="Magnuson J."/>
            <person name="Maillard F."/>
            <person name="Morin E."/>
            <person name="Murat C."/>
            <person name="Nolan M."/>
            <person name="Ohm R."/>
            <person name="Pangilinan J."/>
            <person name="Pereira M."/>
            <person name="Perotto S."/>
            <person name="Peter M."/>
            <person name="Riley R."/>
            <person name="Sitrit Y."/>
            <person name="Stielow B."/>
            <person name="Szollosi G."/>
            <person name="Zifcakova L."/>
            <person name="Stursova M."/>
            <person name="Spatafora J.W."/>
            <person name="Tedersoo L."/>
            <person name="Vaario L.-M."/>
            <person name="Yamada A."/>
            <person name="Yan M."/>
            <person name="Wang P."/>
            <person name="Xu J."/>
            <person name="Bruns T."/>
            <person name="Baldrian P."/>
            <person name="Vilgalys R."/>
            <person name="Henrissat B."/>
            <person name="Grigoriev I.V."/>
            <person name="Hibbett D."/>
            <person name="Nagy L.G."/>
            <person name="Martin F.M."/>
        </authorList>
    </citation>
    <scope>NUCLEOTIDE SEQUENCE</scope>
    <source>
        <strain evidence="1">P2</strain>
    </source>
</reference>
<gene>
    <name evidence="1" type="ORF">BDM02DRAFT_3115557</name>
</gene>
<proteinExistence type="predicted"/>
<name>A0ACB6ZFL6_THEGA</name>